<dbReference type="RefSeq" id="WP_344515917.1">
    <property type="nucleotide sequence ID" value="NZ_BAAATU010000034.1"/>
</dbReference>
<dbReference type="SUPFAM" id="SSF51735">
    <property type="entry name" value="NAD(P)-binding Rossmann-fold domains"/>
    <property type="match status" value="1"/>
</dbReference>
<evidence type="ECO:0000313" key="6">
    <source>
        <dbReference type="EMBL" id="MFC5916951.1"/>
    </source>
</evidence>
<dbReference type="SUPFAM" id="SSF56801">
    <property type="entry name" value="Acetyl-CoA synthetase-like"/>
    <property type="match status" value="1"/>
</dbReference>
<dbReference type="SMART" id="SM00823">
    <property type="entry name" value="PKS_PP"/>
    <property type="match status" value="1"/>
</dbReference>
<dbReference type="PANTHER" id="PTHR45527:SF1">
    <property type="entry name" value="FATTY ACID SYNTHASE"/>
    <property type="match status" value="1"/>
</dbReference>
<protein>
    <submittedName>
        <fullName evidence="6">Amino acid adenylation domain-containing protein</fullName>
    </submittedName>
</protein>
<dbReference type="PANTHER" id="PTHR45527">
    <property type="entry name" value="NONRIBOSOMAL PEPTIDE SYNTHETASE"/>
    <property type="match status" value="1"/>
</dbReference>
<dbReference type="PROSITE" id="PS00455">
    <property type="entry name" value="AMP_BINDING"/>
    <property type="match status" value="1"/>
</dbReference>
<dbReference type="Gene3D" id="3.40.50.720">
    <property type="entry name" value="NAD(P)-binding Rossmann-like Domain"/>
    <property type="match status" value="1"/>
</dbReference>
<dbReference type="SUPFAM" id="SSF52777">
    <property type="entry name" value="CoA-dependent acyltransferases"/>
    <property type="match status" value="2"/>
</dbReference>
<evidence type="ECO:0000313" key="7">
    <source>
        <dbReference type="Proteomes" id="UP001596200"/>
    </source>
</evidence>
<dbReference type="InterPro" id="IPR010080">
    <property type="entry name" value="Thioester_reductase-like_dom"/>
</dbReference>
<dbReference type="InterPro" id="IPR023213">
    <property type="entry name" value="CAT-like_dom_sf"/>
</dbReference>
<keyword evidence="2" id="KW-0596">Phosphopantetheine</keyword>
<evidence type="ECO:0000256" key="2">
    <source>
        <dbReference type="ARBA" id="ARBA00022450"/>
    </source>
</evidence>
<dbReference type="InterPro" id="IPR036291">
    <property type="entry name" value="NAD(P)-bd_dom_sf"/>
</dbReference>
<evidence type="ECO:0000256" key="4">
    <source>
        <dbReference type="ARBA" id="ARBA00022598"/>
    </source>
</evidence>
<dbReference type="Pfam" id="PF07993">
    <property type="entry name" value="NAD_binding_4"/>
    <property type="match status" value="1"/>
</dbReference>
<gene>
    <name evidence="6" type="ORF">ACFP1B_26510</name>
</gene>
<dbReference type="Pfam" id="PF00668">
    <property type="entry name" value="Condensation"/>
    <property type="match status" value="1"/>
</dbReference>
<dbReference type="InterPro" id="IPR009081">
    <property type="entry name" value="PP-bd_ACP"/>
</dbReference>
<dbReference type="Gene3D" id="2.30.38.10">
    <property type="entry name" value="Luciferase, Domain 3"/>
    <property type="match status" value="1"/>
</dbReference>
<dbReference type="InterPro" id="IPR045851">
    <property type="entry name" value="AMP-bd_C_sf"/>
</dbReference>
<accession>A0ABW1GQ28</accession>
<comment type="cofactor">
    <cofactor evidence="1">
        <name>pantetheine 4'-phosphate</name>
        <dbReference type="ChEBI" id="CHEBI:47942"/>
    </cofactor>
</comment>
<dbReference type="Pfam" id="PF00501">
    <property type="entry name" value="AMP-binding"/>
    <property type="match status" value="1"/>
</dbReference>
<dbReference type="InterPro" id="IPR001242">
    <property type="entry name" value="Condensation_dom"/>
</dbReference>
<keyword evidence="4" id="KW-0436">Ligase</keyword>
<dbReference type="InterPro" id="IPR006162">
    <property type="entry name" value="Ppantetheine_attach_site"/>
</dbReference>
<reference evidence="7" key="1">
    <citation type="journal article" date="2019" name="Int. J. Syst. Evol. Microbiol.">
        <title>The Global Catalogue of Microorganisms (GCM) 10K type strain sequencing project: providing services to taxonomists for standard genome sequencing and annotation.</title>
        <authorList>
            <consortium name="The Broad Institute Genomics Platform"/>
            <consortium name="The Broad Institute Genome Sequencing Center for Infectious Disease"/>
            <person name="Wu L."/>
            <person name="Ma J."/>
        </authorList>
    </citation>
    <scope>NUCLEOTIDE SEQUENCE [LARGE SCALE GENOMIC DNA]</scope>
    <source>
        <strain evidence="7">JCM 4147</strain>
    </source>
</reference>
<dbReference type="Proteomes" id="UP001596200">
    <property type="component" value="Unassembled WGS sequence"/>
</dbReference>
<dbReference type="InterPro" id="IPR000873">
    <property type="entry name" value="AMP-dep_synth/lig_dom"/>
</dbReference>
<dbReference type="InterPro" id="IPR020845">
    <property type="entry name" value="AMP-binding_CS"/>
</dbReference>
<dbReference type="Gene3D" id="3.30.300.30">
    <property type="match status" value="1"/>
</dbReference>
<dbReference type="InterPro" id="IPR010071">
    <property type="entry name" value="AA_adenyl_dom"/>
</dbReference>
<evidence type="ECO:0000256" key="1">
    <source>
        <dbReference type="ARBA" id="ARBA00001957"/>
    </source>
</evidence>
<dbReference type="SUPFAM" id="SSF47336">
    <property type="entry name" value="ACP-like"/>
    <property type="match status" value="1"/>
</dbReference>
<evidence type="ECO:0000256" key="3">
    <source>
        <dbReference type="ARBA" id="ARBA00022553"/>
    </source>
</evidence>
<dbReference type="Gene3D" id="1.10.1200.10">
    <property type="entry name" value="ACP-like"/>
    <property type="match status" value="1"/>
</dbReference>
<name>A0ABW1GQ28_9ACTN</name>
<sequence length="1541" mass="169182">MQSPLESVLVRTWESVTGLRNHSATAPLTAPDGHLAEFATAIHNVLGFAIAPATIVEHRTVAALARWIEELRGRSDGSSTATVTRVVGETLMRPPPASFGQAGFWYIDQSSPNPSIYNAPIVLEAGFTVDPSLLERSLRNTVARHEALRTTFLMVDGELVQKISQEPRFEFGVRETADEEEYERILRNVMDPPFDLASGPLLRVMCVTDGAGRTRVLCNVHHIVFDATSAGILLDEWFTDYVNLRDGRELTDGPLPAQYQDFSRRQRERLDPESLERMLEYWETKLASPLSLLNLPLDRPRTTPRTQEGDVARFHVSASLADALRKRTADEGVTLFMLLLSAYAVFLYKYTRQRDVLIGSPASLRDTAETQGVIGYLVNMIVFRHALDDRMTLGELHAAVRDEVIDSLQYKHVPVGKIIERVQPGRSTVHPPVFQTMFVMPQSDPELFARLGLDVETELYGSRSAKYDLSLIVEEDRNGSGGLSGTFEYDTSLFERATVEAMGQRFLHILDQFVRTPEARLADIRLLSPEQERAAVETSSRRREGGGPRPVMDFFRRQVERTPDGVAVVRDGESLTYQELEERANRLAHCLRSRGIAAGSRVGIFLGRSTDMVVALLGVLKSGAAYVPIDPSYPPDRIAYALRDSEAGLVLTEAALCDRLPDTHELLAVDRERETVAAFPATDPGPVKEADDEIYVIYTSGSTGAPKGVVLDDATISNLVEHQMAITAVGAGARTLQYMSLSFDVSAQEILGTLCAGGTLVLIPEELQKDLHRLCAFMAREAIARAYFPYIALQQLAAVSIATGTRLEALEEVVSTGEQLVVSPQIREFFAAHPRARLWNMYGPSESHVVSVHRLDGDPAHWGETAAIGRPVPGFSMLVLDANGHLVPPGIPGELHLGGLISPGYNNLPEETARRFLAHPLASVVPSRKGLLYRTGDLVRINTDGDFEYLGRTDAQLKVRGYRIEPSEVEAALNGLDPVDASAVAAVRFDDGDKRLVAFLAVRERIDSGELRRLLRPLLPDYMVPSHYVLLDRIPTAPSGKIDRKALPALFRPDTADATDTTPLSTPTEREIARHWRELLRTGTIGAHDDFFALGGHSILAVRLAARLRTDFAVDIELRALLDNPTVAGMAARVDALTAPTGAARPAATAPDLRADVRLPDSLTTHGVRATDREYGPRTTAGAHDVLLTGATGFLGAYLLRDLLAHTEARVHCLVRAENSERARRRLADTADRYRLAHVVDDPRVVPVCGDLARRDMGLDAQAYTDLSSRVEAVYHAAAHINFMAPYASVRATNVDGMAEVLAFCADGAPKPLHYASTIAVFSRAEDQGVISETSVPRDAEHHGIGYTQSKWVAEQQAHAARRLGLPVTVYRMGRIAGDSTTGACQPDDFLWRQIKSFVQLGSAPPARQLRTDLLPVDFVSRALVLLSRQEDHPTYHLFHPEGADFGVVHEAIRKAGYPLEVVPGDEWFAALERSAASGAANALAAAVPLFQEGALELGENTYVNEATARSLRRLGMEFPAIDVAAVTRMIEYFRQTGELD</sequence>
<dbReference type="EMBL" id="JBHSPU010000022">
    <property type="protein sequence ID" value="MFC5916951.1"/>
    <property type="molecule type" value="Genomic_DNA"/>
</dbReference>
<comment type="caution">
    <text evidence="6">The sequence shown here is derived from an EMBL/GenBank/DDBJ whole genome shotgun (WGS) entry which is preliminary data.</text>
</comment>
<dbReference type="Gene3D" id="3.30.559.30">
    <property type="entry name" value="Nonribosomal peptide synthetase, condensation domain"/>
    <property type="match status" value="1"/>
</dbReference>
<proteinExistence type="predicted"/>
<dbReference type="PROSITE" id="PS50075">
    <property type="entry name" value="CARRIER"/>
    <property type="match status" value="1"/>
</dbReference>
<dbReference type="InterPro" id="IPR013120">
    <property type="entry name" value="FAR_NAD-bd"/>
</dbReference>
<keyword evidence="3" id="KW-0597">Phosphoprotein</keyword>
<dbReference type="Pfam" id="PF00550">
    <property type="entry name" value="PP-binding"/>
    <property type="match status" value="1"/>
</dbReference>
<organism evidence="6 7">
    <name type="scientific">Streptomyces pulveraceus</name>
    <dbReference type="NCBI Taxonomy" id="68258"/>
    <lineage>
        <taxon>Bacteria</taxon>
        <taxon>Bacillati</taxon>
        <taxon>Actinomycetota</taxon>
        <taxon>Actinomycetes</taxon>
        <taxon>Kitasatosporales</taxon>
        <taxon>Streptomycetaceae</taxon>
        <taxon>Streptomyces</taxon>
    </lineage>
</organism>
<dbReference type="Gene3D" id="3.30.559.10">
    <property type="entry name" value="Chloramphenicol acetyltransferase-like domain"/>
    <property type="match status" value="1"/>
</dbReference>
<dbReference type="NCBIfam" id="TIGR01733">
    <property type="entry name" value="AA-adenyl-dom"/>
    <property type="match status" value="1"/>
</dbReference>
<keyword evidence="7" id="KW-1185">Reference proteome</keyword>
<dbReference type="InterPro" id="IPR036736">
    <property type="entry name" value="ACP-like_sf"/>
</dbReference>
<evidence type="ECO:0000259" key="5">
    <source>
        <dbReference type="PROSITE" id="PS50075"/>
    </source>
</evidence>
<dbReference type="InterPro" id="IPR020806">
    <property type="entry name" value="PKS_PP-bd"/>
</dbReference>
<dbReference type="Pfam" id="PF13193">
    <property type="entry name" value="AMP-binding_C"/>
    <property type="match status" value="1"/>
</dbReference>
<dbReference type="CDD" id="cd05235">
    <property type="entry name" value="SDR_e1"/>
    <property type="match status" value="1"/>
</dbReference>
<dbReference type="InterPro" id="IPR025110">
    <property type="entry name" value="AMP-bd_C"/>
</dbReference>
<dbReference type="PROSITE" id="PS00012">
    <property type="entry name" value="PHOSPHOPANTETHEINE"/>
    <property type="match status" value="1"/>
</dbReference>
<feature type="domain" description="Carrier" evidence="5">
    <location>
        <begin position="1063"/>
        <end position="1138"/>
    </location>
</feature>
<dbReference type="NCBIfam" id="TIGR01746">
    <property type="entry name" value="Thioester-redct"/>
    <property type="match status" value="1"/>
</dbReference>
<dbReference type="CDD" id="cd19531">
    <property type="entry name" value="LCL_NRPS-like"/>
    <property type="match status" value="1"/>
</dbReference>
<dbReference type="Gene3D" id="3.40.50.980">
    <property type="match status" value="2"/>
</dbReference>